<protein>
    <recommendedName>
        <fullName evidence="2">FDX-ACB domain-containing protein</fullName>
    </recommendedName>
</protein>
<dbReference type="SUPFAM" id="SSF54991">
    <property type="entry name" value="Anticodon-binding domain of PheRS"/>
    <property type="match status" value="1"/>
</dbReference>
<keyword evidence="1" id="KW-0732">Signal</keyword>
<dbReference type="PANTHER" id="PTHR11538:SF26">
    <property type="entry name" value="FERREDOXIN-FOLD ANTICODON-BINDING DOMAIN-CONTAINING PROTEIN 1"/>
    <property type="match status" value="1"/>
</dbReference>
<dbReference type="EMBL" id="JAIPUX010003283">
    <property type="protein sequence ID" value="KAH0623335.1"/>
    <property type="molecule type" value="Genomic_DNA"/>
</dbReference>
<dbReference type="InterPro" id="IPR036690">
    <property type="entry name" value="Fdx_antiC-bd_sf"/>
</dbReference>
<dbReference type="Pfam" id="PF10354">
    <property type="entry name" value="BMT5-like"/>
    <property type="match status" value="1"/>
</dbReference>
<keyword evidence="4" id="KW-1185">Reference proteome</keyword>
<gene>
    <name evidence="3" type="ORF">JD844_031551</name>
</gene>
<dbReference type="PANTHER" id="PTHR11538">
    <property type="entry name" value="PHENYLALANYL-TRNA SYNTHETASE"/>
    <property type="match status" value="1"/>
</dbReference>
<accession>A0ABQ7T0S9</accession>
<dbReference type="InterPro" id="IPR005121">
    <property type="entry name" value="Fdx_antiC-bd"/>
</dbReference>
<sequence length="635" mass="71534">MSLLHHQLLVLLVGEGNFSFSAGLCKAKDCEARIVATCYESEDAVSRQALAKSNIQYLKNREAEVHFCVDCTKLQEHFLPTERNFDRIYFNFPHCGRKAGVKRNRELLARFFCSCAEVLAEKGEVHVALCRGQGGTPADQPMREWHNSWQVVAMAAEAGFILSDIHPFHIRDAHGYTCTGYRSQDKSFCVEGALNHIFTRSFHFHHRGPVICHTELGGKTVSFCVPEIFLDKMNRGFLDGNSEHPVRTINEKLIDELGKSFPVQKVCSSLPLVFQDSFSSPSSLDAFWMVPVVIRNPDPEPVVNRTVKETEAFVFPSGFFPGLQCTDQGNNLISQERDWLLGRYCLRPSLLPSLHTVFQETDFPLGTFLALNGLAFRKCKISAHSLPIFHETVFTCLVNKGSEDVCSQLLAENLTRTLISLLQPSCVKLDCIIEEPETLLDCITDKPETLSPNVFLTAEPHFHKSKYLITVALDTSDQVPKKLCVGTINIVPWQLTSVDRVIVYASLNLDLLAMQVCGISDWRMLWTPDERFITQFAGGRLGPFKSFSLYPSSYLHDISFWVPKSGGFNEIELHTIARHVSCETVVSVQLLDSFLHPDTGQTSLCYRVTYQSCDKALTGKQVAAMQMRLRREIQH</sequence>
<reference evidence="3 4" key="1">
    <citation type="journal article" date="2022" name="Gigascience">
        <title>A chromosome-level genome assembly and annotation of the desert horned lizard, Phrynosoma platyrhinos, provides insight into chromosomal rearrangements among reptiles.</title>
        <authorList>
            <person name="Koochekian N."/>
            <person name="Ascanio A."/>
            <person name="Farleigh K."/>
            <person name="Card D.C."/>
            <person name="Schield D.R."/>
            <person name="Castoe T.A."/>
            <person name="Jezkova T."/>
        </authorList>
    </citation>
    <scope>NUCLEOTIDE SEQUENCE [LARGE SCALE GENOMIC DNA]</scope>
    <source>
        <strain evidence="3">NK-2021</strain>
    </source>
</reference>
<feature type="non-terminal residue" evidence="3">
    <location>
        <position position="635"/>
    </location>
</feature>
<dbReference type="InterPro" id="IPR019446">
    <property type="entry name" value="BMT5-like"/>
</dbReference>
<dbReference type="SMART" id="SM00896">
    <property type="entry name" value="FDX-ACB"/>
    <property type="match status" value="1"/>
</dbReference>
<dbReference type="Gene3D" id="3.30.70.380">
    <property type="entry name" value="Ferrodoxin-fold anticodon-binding domain"/>
    <property type="match status" value="1"/>
</dbReference>
<evidence type="ECO:0000259" key="2">
    <source>
        <dbReference type="PROSITE" id="PS51447"/>
    </source>
</evidence>
<dbReference type="InterPro" id="IPR045864">
    <property type="entry name" value="aa-tRNA-synth_II/BPL/LPL"/>
</dbReference>
<evidence type="ECO:0000256" key="1">
    <source>
        <dbReference type="SAM" id="SignalP"/>
    </source>
</evidence>
<proteinExistence type="predicted"/>
<feature type="signal peptide" evidence="1">
    <location>
        <begin position="1"/>
        <end position="23"/>
    </location>
</feature>
<comment type="caution">
    <text evidence="3">The sequence shown here is derived from an EMBL/GenBank/DDBJ whole genome shotgun (WGS) entry which is preliminary data.</text>
</comment>
<evidence type="ECO:0000313" key="4">
    <source>
        <dbReference type="Proteomes" id="UP000826234"/>
    </source>
</evidence>
<dbReference type="SUPFAM" id="SSF53335">
    <property type="entry name" value="S-adenosyl-L-methionine-dependent methyltransferases"/>
    <property type="match status" value="1"/>
</dbReference>
<dbReference type="Pfam" id="PF03147">
    <property type="entry name" value="FDX-ACB"/>
    <property type="match status" value="1"/>
</dbReference>
<name>A0ABQ7T0S9_PHRPL</name>
<feature type="domain" description="FDX-ACB" evidence="2">
    <location>
        <begin position="549"/>
        <end position="635"/>
    </location>
</feature>
<dbReference type="PROSITE" id="PS51447">
    <property type="entry name" value="FDX_ACB"/>
    <property type="match status" value="1"/>
</dbReference>
<dbReference type="Gene3D" id="3.30.930.10">
    <property type="entry name" value="Bira Bifunctional Protein, Domain 2"/>
    <property type="match status" value="1"/>
</dbReference>
<feature type="chain" id="PRO_5047520024" description="FDX-ACB domain-containing protein" evidence="1">
    <location>
        <begin position="24"/>
        <end position="635"/>
    </location>
</feature>
<dbReference type="InterPro" id="IPR029063">
    <property type="entry name" value="SAM-dependent_MTases_sf"/>
</dbReference>
<organism evidence="3 4">
    <name type="scientific">Phrynosoma platyrhinos</name>
    <name type="common">Desert horned lizard</name>
    <dbReference type="NCBI Taxonomy" id="52577"/>
    <lineage>
        <taxon>Eukaryota</taxon>
        <taxon>Metazoa</taxon>
        <taxon>Chordata</taxon>
        <taxon>Craniata</taxon>
        <taxon>Vertebrata</taxon>
        <taxon>Euteleostomi</taxon>
        <taxon>Lepidosauria</taxon>
        <taxon>Squamata</taxon>
        <taxon>Bifurcata</taxon>
        <taxon>Unidentata</taxon>
        <taxon>Episquamata</taxon>
        <taxon>Toxicofera</taxon>
        <taxon>Iguania</taxon>
        <taxon>Phrynosomatidae</taxon>
        <taxon>Phrynosomatinae</taxon>
        <taxon>Phrynosoma</taxon>
    </lineage>
</organism>
<dbReference type="Proteomes" id="UP000826234">
    <property type="component" value="Unassembled WGS sequence"/>
</dbReference>
<evidence type="ECO:0000313" key="3">
    <source>
        <dbReference type="EMBL" id="KAH0623335.1"/>
    </source>
</evidence>